<feature type="compositionally biased region" description="Acidic residues" evidence="2">
    <location>
        <begin position="138"/>
        <end position="150"/>
    </location>
</feature>
<evidence type="ECO:0008006" key="4">
    <source>
        <dbReference type="Google" id="ProtNLM"/>
    </source>
</evidence>
<dbReference type="CDD" id="cd04496">
    <property type="entry name" value="SSB_OBF"/>
    <property type="match status" value="1"/>
</dbReference>
<dbReference type="InterPro" id="IPR011344">
    <property type="entry name" value="ssDNA-bd"/>
</dbReference>
<proteinExistence type="inferred from homology"/>
<dbReference type="Pfam" id="PF00436">
    <property type="entry name" value="SSB"/>
    <property type="match status" value="1"/>
</dbReference>
<evidence type="ECO:0000256" key="2">
    <source>
        <dbReference type="SAM" id="MobiDB-lite"/>
    </source>
</evidence>
<dbReference type="PANTHER" id="PTHR10302">
    <property type="entry name" value="SINGLE-STRANDED DNA-BINDING PROTEIN"/>
    <property type="match status" value="1"/>
</dbReference>
<dbReference type="SUPFAM" id="SSF50249">
    <property type="entry name" value="Nucleic acid-binding proteins"/>
    <property type="match status" value="1"/>
</dbReference>
<dbReference type="InterPro" id="IPR012340">
    <property type="entry name" value="NA-bd_OB-fold"/>
</dbReference>
<evidence type="ECO:0000256" key="1">
    <source>
        <dbReference type="ARBA" id="ARBA00023125"/>
    </source>
</evidence>
<reference evidence="3" key="1">
    <citation type="submission" date="2018-05" db="EMBL/GenBank/DDBJ databases">
        <authorList>
            <person name="Lanie J.A."/>
            <person name="Ng W.-L."/>
            <person name="Kazmierczak K.M."/>
            <person name="Andrzejewski T.M."/>
            <person name="Davidsen T.M."/>
            <person name="Wayne K.J."/>
            <person name="Tettelin H."/>
            <person name="Glass J.I."/>
            <person name="Rusch D."/>
            <person name="Podicherti R."/>
            <person name="Tsui H.-C.T."/>
            <person name="Winkler M.E."/>
        </authorList>
    </citation>
    <scope>NUCLEOTIDE SEQUENCE</scope>
</reference>
<dbReference type="PANTHER" id="PTHR10302:SF27">
    <property type="entry name" value="SINGLE-STRANDED DNA-BINDING PROTEIN"/>
    <property type="match status" value="1"/>
</dbReference>
<feature type="region of interest" description="Disordered" evidence="2">
    <location>
        <begin position="109"/>
        <end position="150"/>
    </location>
</feature>
<dbReference type="NCBIfam" id="TIGR00621">
    <property type="entry name" value="ssb"/>
    <property type="match status" value="1"/>
</dbReference>
<gene>
    <name evidence="3" type="ORF">METZ01_LOCUS128876</name>
</gene>
<organism evidence="3">
    <name type="scientific">marine metagenome</name>
    <dbReference type="NCBI Taxonomy" id="408172"/>
    <lineage>
        <taxon>unclassified sequences</taxon>
        <taxon>metagenomes</taxon>
        <taxon>ecological metagenomes</taxon>
    </lineage>
</organism>
<keyword evidence="1" id="KW-0238">DNA-binding</keyword>
<dbReference type="HAMAP" id="MF_00984">
    <property type="entry name" value="SSB"/>
    <property type="match status" value="1"/>
</dbReference>
<dbReference type="PROSITE" id="PS50935">
    <property type="entry name" value="SSB"/>
    <property type="match status" value="1"/>
</dbReference>
<accession>A0A381YHC3</accession>
<evidence type="ECO:0000313" key="3">
    <source>
        <dbReference type="EMBL" id="SVA76022.1"/>
    </source>
</evidence>
<dbReference type="GO" id="GO:0003697">
    <property type="term" value="F:single-stranded DNA binding"/>
    <property type="evidence" value="ECO:0007669"/>
    <property type="project" value="InterPro"/>
</dbReference>
<feature type="compositionally biased region" description="Low complexity" evidence="2">
    <location>
        <begin position="114"/>
        <end position="137"/>
    </location>
</feature>
<dbReference type="GO" id="GO:0006260">
    <property type="term" value="P:DNA replication"/>
    <property type="evidence" value="ECO:0007669"/>
    <property type="project" value="InterPro"/>
</dbReference>
<name>A0A381YHC3_9ZZZZ</name>
<dbReference type="AlphaFoldDB" id="A0A381YHC3"/>
<dbReference type="Gene3D" id="2.40.50.140">
    <property type="entry name" value="Nucleic acid-binding proteins"/>
    <property type="match status" value="1"/>
</dbReference>
<sequence>MTMNKILIIGNLGSDPEMRYTPNGNPVTSFTVATNRRYRASDGENREETEWFRISAWNRLAETCNQYLQRGSKVYVEGRLSSRTYVGNDGETRVSLDVNASEVRFIDSRGANTSSSGGFSEGGSNPDSTGSSSSAASIEDEGEIEDDLPW</sequence>
<protein>
    <recommendedName>
        <fullName evidence="4">Single-stranded DNA-binding protein</fullName>
    </recommendedName>
</protein>
<dbReference type="GO" id="GO:0009295">
    <property type="term" value="C:nucleoid"/>
    <property type="evidence" value="ECO:0007669"/>
    <property type="project" value="TreeGrafter"/>
</dbReference>
<dbReference type="InterPro" id="IPR000424">
    <property type="entry name" value="Primosome_PriB/ssb"/>
</dbReference>
<dbReference type="EMBL" id="UINC01018161">
    <property type="protein sequence ID" value="SVA76022.1"/>
    <property type="molecule type" value="Genomic_DNA"/>
</dbReference>